<feature type="binding site" evidence="6">
    <location>
        <position position="77"/>
    </location>
    <ligand>
        <name>S-adenosyl-L-methionine</name>
        <dbReference type="ChEBI" id="CHEBI:59789"/>
    </ligand>
</feature>
<accession>A0A9D1ANF9</accession>
<comment type="similarity">
    <text evidence="6">Belongs to the methyltransferase superfamily. RNA methyltransferase RsmG family.</text>
</comment>
<evidence type="ECO:0000256" key="4">
    <source>
        <dbReference type="ARBA" id="ARBA00022679"/>
    </source>
</evidence>
<evidence type="ECO:0000256" key="1">
    <source>
        <dbReference type="ARBA" id="ARBA00022490"/>
    </source>
</evidence>
<comment type="caution">
    <text evidence="8">The sequence shown here is derived from an EMBL/GenBank/DDBJ whole genome shotgun (WGS) entry which is preliminary data.</text>
</comment>
<dbReference type="GO" id="GO:0005829">
    <property type="term" value="C:cytosol"/>
    <property type="evidence" value="ECO:0007669"/>
    <property type="project" value="TreeGrafter"/>
</dbReference>
<dbReference type="AlphaFoldDB" id="A0A9D1ANF9"/>
<keyword evidence="5 6" id="KW-0949">S-adenosyl-L-methionine</keyword>
<dbReference type="Gene3D" id="3.40.50.150">
    <property type="entry name" value="Vaccinia Virus protein VP39"/>
    <property type="match status" value="1"/>
</dbReference>
<feature type="binding site" evidence="6">
    <location>
        <position position="82"/>
    </location>
    <ligand>
        <name>S-adenosyl-L-methionine</name>
        <dbReference type="ChEBI" id="CHEBI:59789"/>
    </ligand>
</feature>
<dbReference type="Pfam" id="PF02527">
    <property type="entry name" value="GidB"/>
    <property type="match status" value="1"/>
</dbReference>
<name>A0A9D1ANF9_9FIRM</name>
<keyword evidence="2 6" id="KW-0698">rRNA processing</keyword>
<dbReference type="InterPro" id="IPR003682">
    <property type="entry name" value="rRNA_ssu_MeTfrase_G"/>
</dbReference>
<feature type="binding site" evidence="6">
    <location>
        <begin position="127"/>
        <end position="128"/>
    </location>
    <ligand>
        <name>S-adenosyl-L-methionine</name>
        <dbReference type="ChEBI" id="CHEBI:59789"/>
    </ligand>
</feature>
<reference evidence="8" key="1">
    <citation type="submission" date="2020-10" db="EMBL/GenBank/DDBJ databases">
        <authorList>
            <person name="Gilroy R."/>
        </authorList>
    </citation>
    <scope>NUCLEOTIDE SEQUENCE</scope>
    <source>
        <strain evidence="8">ChiSxjej1B13-7958</strain>
    </source>
</reference>
<dbReference type="NCBIfam" id="TIGR00138">
    <property type="entry name" value="rsmG_gidB"/>
    <property type="match status" value="1"/>
</dbReference>
<dbReference type="EMBL" id="DVGZ01000034">
    <property type="protein sequence ID" value="HIR46705.1"/>
    <property type="molecule type" value="Genomic_DNA"/>
</dbReference>
<comment type="function">
    <text evidence="6">Specifically methylates the N7 position of a guanine in 16S rRNA.</text>
</comment>
<evidence type="ECO:0000256" key="6">
    <source>
        <dbReference type="HAMAP-Rule" id="MF_00074"/>
    </source>
</evidence>
<dbReference type="PANTHER" id="PTHR31760">
    <property type="entry name" value="S-ADENOSYL-L-METHIONINE-DEPENDENT METHYLTRANSFERASES SUPERFAMILY PROTEIN"/>
    <property type="match status" value="1"/>
</dbReference>
<gene>
    <name evidence="6 8" type="primary">rsmG</name>
    <name evidence="8" type="ORF">IAB89_03440</name>
</gene>
<evidence type="ECO:0000256" key="2">
    <source>
        <dbReference type="ARBA" id="ARBA00022552"/>
    </source>
</evidence>
<reference evidence="8" key="2">
    <citation type="journal article" date="2021" name="PeerJ">
        <title>Extensive microbial diversity within the chicken gut microbiome revealed by metagenomics and culture.</title>
        <authorList>
            <person name="Gilroy R."/>
            <person name="Ravi A."/>
            <person name="Getino M."/>
            <person name="Pursley I."/>
            <person name="Horton D.L."/>
            <person name="Alikhan N.F."/>
            <person name="Baker D."/>
            <person name="Gharbi K."/>
            <person name="Hall N."/>
            <person name="Watson M."/>
            <person name="Adriaenssens E.M."/>
            <person name="Foster-Nyarko E."/>
            <person name="Jarju S."/>
            <person name="Secka A."/>
            <person name="Antonio M."/>
            <person name="Oren A."/>
            <person name="Chaudhuri R.R."/>
            <person name="La Ragione R."/>
            <person name="Hildebrand F."/>
            <person name="Pallen M.J."/>
        </authorList>
    </citation>
    <scope>NUCLEOTIDE SEQUENCE</scope>
    <source>
        <strain evidence="8">ChiSxjej1B13-7958</strain>
    </source>
</reference>
<evidence type="ECO:0000256" key="5">
    <source>
        <dbReference type="ARBA" id="ARBA00022691"/>
    </source>
</evidence>
<feature type="binding site" evidence="6">
    <location>
        <position position="146"/>
    </location>
    <ligand>
        <name>S-adenosyl-L-methionine</name>
        <dbReference type="ChEBI" id="CHEBI:59789"/>
    </ligand>
</feature>
<feature type="compositionally biased region" description="Basic residues" evidence="7">
    <location>
        <begin position="226"/>
        <end position="235"/>
    </location>
</feature>
<keyword evidence="1 6" id="KW-0963">Cytoplasm</keyword>
<dbReference type="SUPFAM" id="SSF53335">
    <property type="entry name" value="S-adenosyl-L-methionine-dependent methyltransferases"/>
    <property type="match status" value="1"/>
</dbReference>
<sequence>MTEFQEKLAELFSAYEIPAGEKQLAALKRYAELLCEWNEKMNLTAIVDPEGIRVKHFLDSALALRYLQISGKVIDVGTGAGFPGIVWGILRPELEITLLDSLQKRLTFLETVCRELGVNAKLVHARAEEAGRDPALRGKFDCATARAVAGMNVLCEYCMPFVKTGGIFAALKGPQMEEEMQKAGRAVKLLGGQVERVESYELPGGDQRRLAIVRKKGPTGKEYPRHGGKIKKAPL</sequence>
<evidence type="ECO:0000256" key="3">
    <source>
        <dbReference type="ARBA" id="ARBA00022603"/>
    </source>
</evidence>
<dbReference type="Proteomes" id="UP000824242">
    <property type="component" value="Unassembled WGS sequence"/>
</dbReference>
<dbReference type="PIRSF" id="PIRSF003078">
    <property type="entry name" value="GidB"/>
    <property type="match status" value="1"/>
</dbReference>
<evidence type="ECO:0000313" key="9">
    <source>
        <dbReference type="Proteomes" id="UP000824242"/>
    </source>
</evidence>
<organism evidence="8 9">
    <name type="scientific">Candidatus Caccousia avicola</name>
    <dbReference type="NCBI Taxonomy" id="2840721"/>
    <lineage>
        <taxon>Bacteria</taxon>
        <taxon>Bacillati</taxon>
        <taxon>Bacillota</taxon>
        <taxon>Clostridia</taxon>
        <taxon>Eubacteriales</taxon>
        <taxon>Oscillospiraceae</taxon>
        <taxon>Oscillospiraceae incertae sedis</taxon>
        <taxon>Candidatus Caccousia</taxon>
    </lineage>
</organism>
<dbReference type="EC" id="2.1.1.-" evidence="6"/>
<comment type="caution">
    <text evidence="6">Lacks conserved residue(s) required for the propagation of feature annotation.</text>
</comment>
<comment type="subcellular location">
    <subcellularLocation>
        <location evidence="6">Cytoplasm</location>
    </subcellularLocation>
</comment>
<protein>
    <recommendedName>
        <fullName evidence="6">Ribosomal RNA small subunit methyltransferase G</fullName>
        <ecNumber evidence="6">2.1.1.-</ecNumber>
    </recommendedName>
    <alternativeName>
        <fullName evidence="6">16S rRNA 7-methylguanosine methyltransferase</fullName>
        <shortName evidence="6">16S rRNA m7G methyltransferase</shortName>
    </alternativeName>
</protein>
<evidence type="ECO:0000313" key="8">
    <source>
        <dbReference type="EMBL" id="HIR46705.1"/>
    </source>
</evidence>
<dbReference type="PANTHER" id="PTHR31760:SF0">
    <property type="entry name" value="S-ADENOSYL-L-METHIONINE-DEPENDENT METHYLTRANSFERASES SUPERFAMILY PROTEIN"/>
    <property type="match status" value="1"/>
</dbReference>
<proteinExistence type="inferred from homology"/>
<evidence type="ECO:0000256" key="7">
    <source>
        <dbReference type="SAM" id="MobiDB-lite"/>
    </source>
</evidence>
<feature type="region of interest" description="Disordered" evidence="7">
    <location>
        <begin position="214"/>
        <end position="235"/>
    </location>
</feature>
<dbReference type="FunFam" id="3.40.50.150:FF:000041">
    <property type="entry name" value="Ribosomal RNA small subunit methyltransferase G"/>
    <property type="match status" value="1"/>
</dbReference>
<dbReference type="GO" id="GO:0070043">
    <property type="term" value="F:rRNA (guanine-N7-)-methyltransferase activity"/>
    <property type="evidence" value="ECO:0007669"/>
    <property type="project" value="UniProtKB-UniRule"/>
</dbReference>
<keyword evidence="3 6" id="KW-0489">Methyltransferase</keyword>
<dbReference type="InterPro" id="IPR029063">
    <property type="entry name" value="SAM-dependent_MTases_sf"/>
</dbReference>
<keyword evidence="4 6" id="KW-0808">Transferase</keyword>
<dbReference type="HAMAP" id="MF_00074">
    <property type="entry name" value="16SrRNA_methyltr_G"/>
    <property type="match status" value="1"/>
</dbReference>